<proteinExistence type="predicted"/>
<sequence>MLPYKPILFFFFICLSIGVKAQIRFEKGYFVGNDKVKTVCSIRNVDWDNSPSSFRYQLPGSDEVLEATLQDVSAFGIDAGNAYVRAFVKVDQSSTDVSRLSNGRNPEWKEELVFLKVLVEGEATLLQYKRDEISQFYYQKADSLFTPLIFKRYIDGNGQRAISFGFRQQLLNDLSCEGLSRLEIERTNYREGDLVRFFERYNTCRNPAAKNVVKQAKRNVFNVKITAGADLTMLSTRNFTFTNKGKRNGSEVSPRVGLEGEYFAPFHKNKWSVVAEPSFQYYKFPLASPGYTLDAEFWTVELPVGIRHHFYLTDQTKIFVNVLYAWTLKEQATGKRDDNVNYGVIAGSNFAGGIGVASGRFSLEARYYFNRSLYLYRARVDAGYNKASLILGYKLFSK</sequence>
<dbReference type="EMBL" id="JAVDTI010000002">
    <property type="protein sequence ID" value="MDR6805383.1"/>
    <property type="molecule type" value="Genomic_DNA"/>
</dbReference>
<evidence type="ECO:0000313" key="1">
    <source>
        <dbReference type="EMBL" id="MDR6805383.1"/>
    </source>
</evidence>
<comment type="caution">
    <text evidence="1">The sequence shown here is derived from an EMBL/GenBank/DDBJ whole genome shotgun (WGS) entry which is preliminary data.</text>
</comment>
<dbReference type="Proteomes" id="UP001264980">
    <property type="component" value="Unassembled WGS sequence"/>
</dbReference>
<protein>
    <recommendedName>
        <fullName evidence="3">C2 domain-containing protein</fullName>
    </recommendedName>
</protein>
<dbReference type="RefSeq" id="WP_309983145.1">
    <property type="nucleotide sequence ID" value="NZ_JAVDTI010000002.1"/>
</dbReference>
<organism evidence="1 2">
    <name type="scientific">Dyadobacter fermentans</name>
    <dbReference type="NCBI Taxonomy" id="94254"/>
    <lineage>
        <taxon>Bacteria</taxon>
        <taxon>Pseudomonadati</taxon>
        <taxon>Bacteroidota</taxon>
        <taxon>Cytophagia</taxon>
        <taxon>Cytophagales</taxon>
        <taxon>Spirosomataceae</taxon>
        <taxon>Dyadobacter</taxon>
    </lineage>
</organism>
<gene>
    <name evidence="1" type="ORF">J2W84_002429</name>
</gene>
<evidence type="ECO:0000313" key="2">
    <source>
        <dbReference type="Proteomes" id="UP001264980"/>
    </source>
</evidence>
<name>A0ABU1QW42_9BACT</name>
<accession>A0ABU1QW42</accession>
<reference evidence="1 2" key="1">
    <citation type="submission" date="2023-07" db="EMBL/GenBank/DDBJ databases">
        <title>Sorghum-associated microbial communities from plants grown in Nebraska, USA.</title>
        <authorList>
            <person name="Schachtman D."/>
        </authorList>
    </citation>
    <scope>NUCLEOTIDE SEQUENCE [LARGE SCALE GENOMIC DNA]</scope>
    <source>
        <strain evidence="1 2">BE57</strain>
    </source>
</reference>
<keyword evidence="2" id="KW-1185">Reference proteome</keyword>
<evidence type="ECO:0008006" key="3">
    <source>
        <dbReference type="Google" id="ProtNLM"/>
    </source>
</evidence>